<protein>
    <recommendedName>
        <fullName evidence="6">Transferase family protein</fullName>
    </recommendedName>
</protein>
<dbReference type="Pfam" id="PF02458">
    <property type="entry name" value="Transferase"/>
    <property type="match status" value="1"/>
</dbReference>
<dbReference type="HOGENOM" id="CLU_014546_9_2_1"/>
<dbReference type="PANTHER" id="PTHR31147:SF1">
    <property type="entry name" value="ACYL TRANSFERASE 4"/>
    <property type="match status" value="1"/>
</dbReference>
<dbReference type="EMBL" id="GL348717">
    <property type="protein sequence ID" value="EFH54698.1"/>
    <property type="molecule type" value="Genomic_DNA"/>
</dbReference>
<keyword evidence="2" id="KW-0808">Transferase</keyword>
<dbReference type="Gene3D" id="3.30.559.10">
    <property type="entry name" value="Chloramphenicol acetyltransferase-like domain"/>
    <property type="match status" value="1"/>
</dbReference>
<dbReference type="STRING" id="81972.D7LSU6"/>
<dbReference type="InterPro" id="IPR023213">
    <property type="entry name" value="CAT-like_dom_sf"/>
</dbReference>
<keyword evidence="5" id="KW-1185">Reference proteome</keyword>
<reference evidence="5" key="1">
    <citation type="journal article" date="2011" name="Nat. Genet.">
        <title>The Arabidopsis lyrata genome sequence and the basis of rapid genome size change.</title>
        <authorList>
            <person name="Hu T.T."/>
            <person name="Pattyn P."/>
            <person name="Bakker E.G."/>
            <person name="Cao J."/>
            <person name="Cheng J.-F."/>
            <person name="Clark R.M."/>
            <person name="Fahlgren N."/>
            <person name="Fawcett J.A."/>
            <person name="Grimwood J."/>
            <person name="Gundlach H."/>
            <person name="Haberer G."/>
            <person name="Hollister J.D."/>
            <person name="Ossowski S."/>
            <person name="Ottilar R.P."/>
            <person name="Salamov A.A."/>
            <person name="Schneeberger K."/>
            <person name="Spannagl M."/>
            <person name="Wang X."/>
            <person name="Yang L."/>
            <person name="Nasrallah M.E."/>
            <person name="Bergelson J."/>
            <person name="Carrington J.C."/>
            <person name="Gaut B.S."/>
            <person name="Schmutz J."/>
            <person name="Mayer K.F.X."/>
            <person name="Van de Peer Y."/>
            <person name="Grigoriev I.V."/>
            <person name="Nordborg M."/>
            <person name="Weigel D."/>
            <person name="Guo Y.-L."/>
        </authorList>
    </citation>
    <scope>NUCLEOTIDE SEQUENCE [LARGE SCALE GENOMIC DNA]</scope>
    <source>
        <strain evidence="5">cv. MN47</strain>
    </source>
</reference>
<sequence>MAFSLTRVNRVLIQPCEPTPSVVLDLSLIDNIPVLRCFTRTIYVFTHGPDAARVIREALAKALVSYYPLSGRLKELNQGKIQIDCTGKTGIWFVDAVTDVTLESVGYFDNLMEIPYDDLLTDQIPKDDDAELLVQMQVSFN</sequence>
<evidence type="ECO:0000313" key="4">
    <source>
        <dbReference type="EMBL" id="EFH54698.1"/>
    </source>
</evidence>
<dbReference type="Proteomes" id="UP000008694">
    <property type="component" value="Unassembled WGS sequence"/>
</dbReference>
<organism evidence="5">
    <name type="scientific">Arabidopsis lyrata subsp. lyrata</name>
    <name type="common">Lyre-leaved rock-cress</name>
    <dbReference type="NCBI Taxonomy" id="81972"/>
    <lineage>
        <taxon>Eukaryota</taxon>
        <taxon>Viridiplantae</taxon>
        <taxon>Streptophyta</taxon>
        <taxon>Embryophyta</taxon>
        <taxon>Tracheophyta</taxon>
        <taxon>Spermatophyta</taxon>
        <taxon>Magnoliopsida</taxon>
        <taxon>eudicotyledons</taxon>
        <taxon>Gunneridae</taxon>
        <taxon>Pentapetalae</taxon>
        <taxon>rosids</taxon>
        <taxon>malvids</taxon>
        <taxon>Brassicales</taxon>
        <taxon>Brassicaceae</taxon>
        <taxon>Camelineae</taxon>
        <taxon>Arabidopsis</taxon>
    </lineage>
</organism>
<gene>
    <name evidence="4" type="ORF">ARALYDRAFT_907789</name>
</gene>
<dbReference type="eggNOG" id="ENOG502QQHA">
    <property type="taxonomic scope" value="Eukaryota"/>
</dbReference>
<evidence type="ECO:0000313" key="5">
    <source>
        <dbReference type="Proteomes" id="UP000008694"/>
    </source>
</evidence>
<evidence type="ECO:0008006" key="6">
    <source>
        <dbReference type="Google" id="ProtNLM"/>
    </source>
</evidence>
<name>D7LSU6_ARALL</name>
<dbReference type="Gramene" id="scaffold_503493.1">
    <property type="protein sequence ID" value="scaffold_503493.1"/>
    <property type="gene ID" value="scaffold_503493.1"/>
</dbReference>
<proteinExistence type="inferred from homology"/>
<evidence type="ECO:0000256" key="2">
    <source>
        <dbReference type="ARBA" id="ARBA00022679"/>
    </source>
</evidence>
<evidence type="ECO:0000256" key="3">
    <source>
        <dbReference type="ARBA" id="ARBA00023315"/>
    </source>
</evidence>
<dbReference type="InterPro" id="IPR050898">
    <property type="entry name" value="Plant_acyltransferase"/>
</dbReference>
<dbReference type="GO" id="GO:0016746">
    <property type="term" value="F:acyltransferase activity"/>
    <property type="evidence" value="ECO:0007669"/>
    <property type="project" value="UniProtKB-KW"/>
</dbReference>
<dbReference type="PANTHER" id="PTHR31147">
    <property type="entry name" value="ACYL TRANSFERASE 4"/>
    <property type="match status" value="1"/>
</dbReference>
<keyword evidence="3" id="KW-0012">Acyltransferase</keyword>
<comment type="similarity">
    <text evidence="1">Belongs to the plant acyltransferase family.</text>
</comment>
<dbReference type="AlphaFoldDB" id="D7LSU6"/>
<evidence type="ECO:0000256" key="1">
    <source>
        <dbReference type="ARBA" id="ARBA00009861"/>
    </source>
</evidence>
<accession>D7LSU6</accession>